<dbReference type="InterPro" id="IPR006976">
    <property type="entry name" value="VanZ-like"/>
</dbReference>
<feature type="transmembrane region" description="Helical" evidence="1">
    <location>
        <begin position="72"/>
        <end position="92"/>
    </location>
</feature>
<evidence type="ECO:0000259" key="2">
    <source>
        <dbReference type="Pfam" id="PF04892"/>
    </source>
</evidence>
<evidence type="ECO:0000256" key="1">
    <source>
        <dbReference type="SAM" id="Phobius"/>
    </source>
</evidence>
<evidence type="ECO:0000313" key="4">
    <source>
        <dbReference type="Proteomes" id="UP000824109"/>
    </source>
</evidence>
<name>A0A9D1MC60_9FIRM</name>
<feature type="transmembrane region" description="Helical" evidence="1">
    <location>
        <begin position="220"/>
        <end position="238"/>
    </location>
</feature>
<feature type="transmembrane region" description="Helical" evidence="1">
    <location>
        <begin position="7"/>
        <end position="25"/>
    </location>
</feature>
<feature type="transmembrane region" description="Helical" evidence="1">
    <location>
        <begin position="99"/>
        <end position="119"/>
    </location>
</feature>
<keyword evidence="1" id="KW-1133">Transmembrane helix</keyword>
<feature type="transmembrane region" description="Helical" evidence="1">
    <location>
        <begin position="245"/>
        <end position="262"/>
    </location>
</feature>
<gene>
    <name evidence="3" type="ORF">IAA61_06670</name>
</gene>
<keyword evidence="1" id="KW-0472">Membrane</keyword>
<dbReference type="Proteomes" id="UP000824109">
    <property type="component" value="Unassembled WGS sequence"/>
</dbReference>
<reference evidence="3" key="2">
    <citation type="journal article" date="2021" name="PeerJ">
        <title>Extensive microbial diversity within the chicken gut microbiome revealed by metagenomics and culture.</title>
        <authorList>
            <person name="Gilroy R."/>
            <person name="Ravi A."/>
            <person name="Getino M."/>
            <person name="Pursley I."/>
            <person name="Horton D.L."/>
            <person name="Alikhan N.F."/>
            <person name="Baker D."/>
            <person name="Gharbi K."/>
            <person name="Hall N."/>
            <person name="Watson M."/>
            <person name="Adriaenssens E.M."/>
            <person name="Foster-Nyarko E."/>
            <person name="Jarju S."/>
            <person name="Secka A."/>
            <person name="Antonio M."/>
            <person name="Oren A."/>
            <person name="Chaudhuri R.R."/>
            <person name="La Ragione R."/>
            <person name="Hildebrand F."/>
            <person name="Pallen M.J."/>
        </authorList>
    </citation>
    <scope>NUCLEOTIDE SEQUENCE</scope>
    <source>
        <strain evidence="3">USAMLcec3-3695</strain>
    </source>
</reference>
<feature type="domain" description="VanZ-like" evidence="2">
    <location>
        <begin position="11"/>
        <end position="146"/>
    </location>
</feature>
<feature type="transmembrane region" description="Helical" evidence="1">
    <location>
        <begin position="282"/>
        <end position="301"/>
    </location>
</feature>
<accession>A0A9D1MC60</accession>
<feature type="transmembrane region" description="Helical" evidence="1">
    <location>
        <begin position="161"/>
        <end position="178"/>
    </location>
</feature>
<dbReference type="PANTHER" id="PTHR28008:SF1">
    <property type="entry name" value="DOMAIN PROTEIN, PUTATIVE (AFU_ORTHOLOGUE AFUA_3G10980)-RELATED"/>
    <property type="match status" value="1"/>
</dbReference>
<keyword evidence="1" id="KW-0812">Transmembrane</keyword>
<sequence length="330" mass="36126">MNKKIKVISCILTVAVMALIFFFSSQNSTESSEVSSGVTKELVEFFVGLLHLPDGNEAELVDMLHNFVRKTAHFSIFAALGFTSSFAFLANTSKRGRDVFLAAVIFSMLYAVSDELHQLFVGGRACRVFDVFIDTCGAAFGAGIFAALMSIKRRVDYKFDWWITCTVIVMLIIFLFSSQTSDNSNDLSRTVAEWIVGIADKVFGIEGLTVAVVNARVRKAAHFMLYFVLGGTAALMLIKKGGFRAHNAYLIAVIIAAAYAACDEFHQGFVDGRGPLVSDVRLDSFGATAGSVLCAAACRWLSNRKERKRNAVIEPPCMNNDFDQGGKHES</sequence>
<dbReference type="AlphaFoldDB" id="A0A9D1MC60"/>
<organism evidence="3 4">
    <name type="scientific">Candidatus Ornithomonoglobus merdipullorum</name>
    <dbReference type="NCBI Taxonomy" id="2840895"/>
    <lineage>
        <taxon>Bacteria</taxon>
        <taxon>Bacillati</taxon>
        <taxon>Bacillota</taxon>
        <taxon>Clostridia</taxon>
        <taxon>Candidatus Ornithomonoglobus</taxon>
    </lineage>
</organism>
<dbReference type="EMBL" id="DVNB01000070">
    <property type="protein sequence ID" value="HIU57480.1"/>
    <property type="molecule type" value="Genomic_DNA"/>
</dbReference>
<protein>
    <submittedName>
        <fullName evidence="3">VanZ family protein</fullName>
    </submittedName>
</protein>
<dbReference type="NCBIfam" id="NF037970">
    <property type="entry name" value="vanZ_1"/>
    <property type="match status" value="2"/>
</dbReference>
<feature type="domain" description="VanZ-like" evidence="2">
    <location>
        <begin position="163"/>
        <end position="295"/>
    </location>
</feature>
<comment type="caution">
    <text evidence="3">The sequence shown here is derived from an EMBL/GenBank/DDBJ whole genome shotgun (WGS) entry which is preliminary data.</text>
</comment>
<dbReference type="Pfam" id="PF04892">
    <property type="entry name" value="VanZ"/>
    <property type="match status" value="2"/>
</dbReference>
<feature type="transmembrane region" description="Helical" evidence="1">
    <location>
        <begin position="131"/>
        <end position="149"/>
    </location>
</feature>
<evidence type="ECO:0000313" key="3">
    <source>
        <dbReference type="EMBL" id="HIU57480.1"/>
    </source>
</evidence>
<reference evidence="3" key="1">
    <citation type="submission" date="2020-10" db="EMBL/GenBank/DDBJ databases">
        <authorList>
            <person name="Gilroy R."/>
        </authorList>
    </citation>
    <scope>NUCLEOTIDE SEQUENCE</scope>
    <source>
        <strain evidence="3">USAMLcec3-3695</strain>
    </source>
</reference>
<dbReference type="PANTHER" id="PTHR28008">
    <property type="entry name" value="DOMAIN PROTEIN, PUTATIVE (AFU_ORTHOLOGUE AFUA_3G10980)-RELATED"/>
    <property type="match status" value="1"/>
</dbReference>
<proteinExistence type="predicted"/>